<keyword evidence="3 6" id="KW-0812">Transmembrane</keyword>
<evidence type="ECO:0000256" key="6">
    <source>
        <dbReference type="SAM" id="Phobius"/>
    </source>
</evidence>
<evidence type="ECO:0000256" key="3">
    <source>
        <dbReference type="ARBA" id="ARBA00022692"/>
    </source>
</evidence>
<reference evidence="8 9" key="1">
    <citation type="submission" date="2024-11" db="EMBL/GenBank/DDBJ databases">
        <title>Adaptive evolution of stress response genes in parasites aligns with host niche diversity.</title>
        <authorList>
            <person name="Hahn C."/>
            <person name="Resl P."/>
        </authorList>
    </citation>
    <scope>NUCLEOTIDE SEQUENCE [LARGE SCALE GENOMIC DNA]</scope>
    <source>
        <strain evidence="8">EGGRZ-B1_66</strain>
        <tissue evidence="8">Body</tissue>
    </source>
</reference>
<comment type="subcellular location">
    <subcellularLocation>
        <location evidence="1">Membrane</location>
        <topology evidence="1">Multi-pass membrane protein</topology>
    </subcellularLocation>
</comment>
<sequence>MTDPLTAGAAYRIQSNIRSTASPAVFSDQGILNHGFAPNRSFEDFNNTRNSLNSSNNRIDCSGMTEDEYREYLDRTFKPMFVAYERTGGIPCQHLLRMFQFKDYGLPKMRREQLLLRMDADRNGKITYHVSLHLHFYHWSRKKEFKKCLINIRFRDLSTVKRFGLCSALAANPGIRLREAKAKVRRKLAEQLMEKPEIGEAQVDSAYPGISADPITGGYKHPGGKFYLEPDGVWPTSRKAYGLAPGDVWDNNGPKVPISEEAYVPNSYLDAYNCKPPPIFIPAIVIVQIAVFIYYAVLINSQPDAVYNRVTWFSGLPIMSPLYYDPRRRREAWRYISYMFIHSGYEHIILNSLASIILGMLVEWVNKLWRVAPVYLAGVFLGCLGHSVLDPNIILVGASGGVYAMIGAHLALVVINWEEMQHDWTNIRQNPIACMTSGVVRLTIILAFLFFDFAFALYRRFGVDEIQRISFIAHVFGFVAGLLIGIPVLRNINEKPWERVLFWVCLVLFFILVIIGILFNIFWPGYVAQQV</sequence>
<keyword evidence="9" id="KW-1185">Reference proteome</keyword>
<dbReference type="SUPFAM" id="SSF144091">
    <property type="entry name" value="Rhomboid-like"/>
    <property type="match status" value="1"/>
</dbReference>
<dbReference type="PANTHER" id="PTHR45840">
    <property type="entry name" value="RHOMBOID-RELATED PROTEIN"/>
    <property type="match status" value="1"/>
</dbReference>
<keyword evidence="4 6" id="KW-1133">Transmembrane helix</keyword>
<evidence type="ECO:0000313" key="8">
    <source>
        <dbReference type="EMBL" id="KAL3320597.1"/>
    </source>
</evidence>
<proteinExistence type="inferred from homology"/>
<feature type="transmembrane region" description="Helical" evidence="6">
    <location>
        <begin position="306"/>
        <end position="324"/>
    </location>
</feature>
<feature type="transmembrane region" description="Helical" evidence="6">
    <location>
        <begin position="344"/>
        <end position="365"/>
    </location>
</feature>
<name>A0ABD2QM42_9PLAT</name>
<gene>
    <name evidence="8" type="ORF">Ciccas_000729</name>
</gene>
<dbReference type="EMBL" id="JBJKFK010000042">
    <property type="protein sequence ID" value="KAL3320597.1"/>
    <property type="molecule type" value="Genomic_DNA"/>
</dbReference>
<evidence type="ECO:0000256" key="4">
    <source>
        <dbReference type="ARBA" id="ARBA00022989"/>
    </source>
</evidence>
<evidence type="ECO:0000256" key="1">
    <source>
        <dbReference type="ARBA" id="ARBA00004141"/>
    </source>
</evidence>
<dbReference type="Gene3D" id="1.20.1540.10">
    <property type="entry name" value="Rhomboid-like"/>
    <property type="match status" value="1"/>
</dbReference>
<dbReference type="GO" id="GO:0016020">
    <property type="term" value="C:membrane"/>
    <property type="evidence" value="ECO:0007669"/>
    <property type="project" value="UniProtKB-SubCell"/>
</dbReference>
<feature type="transmembrane region" description="Helical" evidence="6">
    <location>
        <begin position="395"/>
        <end position="417"/>
    </location>
</feature>
<evidence type="ECO:0000259" key="7">
    <source>
        <dbReference type="Pfam" id="PF01694"/>
    </source>
</evidence>
<feature type="transmembrane region" description="Helical" evidence="6">
    <location>
        <begin position="469"/>
        <end position="489"/>
    </location>
</feature>
<evidence type="ECO:0000313" key="9">
    <source>
        <dbReference type="Proteomes" id="UP001626550"/>
    </source>
</evidence>
<comment type="similarity">
    <text evidence="2">Belongs to the peptidase S54 family.</text>
</comment>
<organism evidence="8 9">
    <name type="scientific">Cichlidogyrus casuarinus</name>
    <dbReference type="NCBI Taxonomy" id="1844966"/>
    <lineage>
        <taxon>Eukaryota</taxon>
        <taxon>Metazoa</taxon>
        <taxon>Spiralia</taxon>
        <taxon>Lophotrochozoa</taxon>
        <taxon>Platyhelminthes</taxon>
        <taxon>Monogenea</taxon>
        <taxon>Monopisthocotylea</taxon>
        <taxon>Dactylogyridea</taxon>
        <taxon>Ancyrocephalidae</taxon>
        <taxon>Cichlidogyrus</taxon>
    </lineage>
</organism>
<protein>
    <recommendedName>
        <fullName evidence="7">Peptidase S54 rhomboid domain-containing protein</fullName>
    </recommendedName>
</protein>
<feature type="transmembrane region" description="Helical" evidence="6">
    <location>
        <begin position="438"/>
        <end position="457"/>
    </location>
</feature>
<dbReference type="InterPro" id="IPR051739">
    <property type="entry name" value="Rhomboid_IM_Serine_Proteases"/>
</dbReference>
<comment type="caution">
    <text evidence="8">The sequence shown here is derived from an EMBL/GenBank/DDBJ whole genome shotgun (WGS) entry which is preliminary data.</text>
</comment>
<accession>A0ABD2QM42</accession>
<feature type="transmembrane region" description="Helical" evidence="6">
    <location>
        <begin position="501"/>
        <end position="523"/>
    </location>
</feature>
<keyword evidence="5 6" id="KW-0472">Membrane</keyword>
<evidence type="ECO:0000256" key="2">
    <source>
        <dbReference type="ARBA" id="ARBA00009045"/>
    </source>
</evidence>
<feature type="domain" description="Peptidase S54 rhomboid" evidence="7">
    <location>
        <begin position="330"/>
        <end position="490"/>
    </location>
</feature>
<dbReference type="InterPro" id="IPR022764">
    <property type="entry name" value="Peptidase_S54_rhomboid_dom"/>
</dbReference>
<feature type="transmembrane region" description="Helical" evidence="6">
    <location>
        <begin position="279"/>
        <end position="299"/>
    </location>
</feature>
<feature type="transmembrane region" description="Helical" evidence="6">
    <location>
        <begin position="372"/>
        <end position="389"/>
    </location>
</feature>
<dbReference type="AlphaFoldDB" id="A0ABD2QM42"/>
<dbReference type="InterPro" id="IPR035952">
    <property type="entry name" value="Rhomboid-like_sf"/>
</dbReference>
<dbReference type="Pfam" id="PF01694">
    <property type="entry name" value="Rhomboid"/>
    <property type="match status" value="1"/>
</dbReference>
<dbReference type="Proteomes" id="UP001626550">
    <property type="component" value="Unassembled WGS sequence"/>
</dbReference>
<dbReference type="PANTHER" id="PTHR45840:SF2">
    <property type="entry name" value="PROTEIN RHOMBOID-RELATED"/>
    <property type="match status" value="1"/>
</dbReference>
<evidence type="ECO:0000256" key="5">
    <source>
        <dbReference type="ARBA" id="ARBA00023136"/>
    </source>
</evidence>